<keyword evidence="15" id="KW-0560">Oxidoreductase</keyword>
<dbReference type="InterPro" id="IPR013964">
    <property type="entry name" value="DASH_Ask1"/>
</dbReference>
<feature type="compositionally biased region" description="Polar residues" evidence="20">
    <location>
        <begin position="143"/>
        <end position="174"/>
    </location>
</feature>
<keyword evidence="17" id="KW-0539">Nucleus</keyword>
<keyword evidence="8" id="KW-0132">Cell division</keyword>
<sequence length="788" mass="86812">MSHQSAQSQRPLTLTEELEKLEQSITLTLQEIDHNFSQAHRIVTTSILPLVEQYTEHSRDVWEGAKFWKQFFEASANVSLSGYEERPDGDETALEPTATEEELSADVTQSTSVDETDQSYETPSSRRHDPRAGQGHDIDLTELTISSHSTPRATGQPTDEDMTISSIDRSSSYENLRKQINEADAPFDMPDSSTLPSTPGRQPFFPPDASVTPMSSPFIPPVSSTKYAPASRGGDSQYQKPSDPVLHRVLDKTYRVQATPLGKGYRNVGHGASTQSEFTVTPQAATSTSRYAFDDSPLSSPELEAPRLHSEIFSPIKGVTDTPGTNRKRRTSSNRLRETPKPGTSVLTPAKKYSGRQPVWDSDDDLEDEDFGPSPPKTMHFHIPQSRLMKTPAKEASKRIVTDLLATAGAGDLTEELDDDQSPSGLALEVYAQGYRIRITKHGVEALKEALTPELFTLFEKTCADTPAMGVRIRPDGATLSSLLPGFQSKSYTVDRSTFREVLLTGLDGHVFFGKGFERYTIHPDKVTVSFADGTTEDGSLLVGADGVRSEVRRQYLPASQGLDTGTRIIFGKTPLTPEFLAKLAEEYRHGMSLVHDPENPTQPCALFESISFPYANEINEPQLPDPYMYWVLCTQSSQLPISREKSWHIGPRESADLSRKLTSSWNSSLRAIFDMQDPTQAAIRSILSAMPEIAPWKPSSRVTLLGDAIHVMPPTGAMGANTALRDAADLARRIAEAGGVEEVDEAVIGDYEANLREFAQVAIEQSWQGGMKSFGLKPVEQCERVIL</sequence>
<feature type="compositionally biased region" description="Acidic residues" evidence="20">
    <location>
        <begin position="87"/>
        <end position="104"/>
    </location>
</feature>
<dbReference type="GO" id="GO:0008608">
    <property type="term" value="P:attachment of spindle microtubules to kinetochore"/>
    <property type="evidence" value="ECO:0007669"/>
    <property type="project" value="InterPro"/>
</dbReference>
<feature type="compositionally biased region" description="Acidic residues" evidence="20">
    <location>
        <begin position="361"/>
        <end position="371"/>
    </location>
</feature>
<protein>
    <recommendedName>
        <fullName evidence="5">DASH complex subunit ASK1</fullName>
    </recommendedName>
</protein>
<dbReference type="GO" id="GO:0071949">
    <property type="term" value="F:FAD binding"/>
    <property type="evidence" value="ECO:0007669"/>
    <property type="project" value="InterPro"/>
</dbReference>
<evidence type="ECO:0000256" key="19">
    <source>
        <dbReference type="ARBA" id="ARBA00023328"/>
    </source>
</evidence>
<evidence type="ECO:0000256" key="15">
    <source>
        <dbReference type="ARBA" id="ARBA00023002"/>
    </source>
</evidence>
<dbReference type="GO" id="GO:0042729">
    <property type="term" value="C:DASH complex"/>
    <property type="evidence" value="ECO:0007669"/>
    <property type="project" value="InterPro"/>
</dbReference>
<evidence type="ECO:0000259" key="21">
    <source>
        <dbReference type="Pfam" id="PF01494"/>
    </source>
</evidence>
<evidence type="ECO:0000256" key="6">
    <source>
        <dbReference type="ARBA" id="ARBA00022454"/>
    </source>
</evidence>
<feature type="region of interest" description="Disordered" evidence="20">
    <location>
        <begin position="290"/>
        <end position="379"/>
    </location>
</feature>
<dbReference type="PANTHER" id="PTHR28200:SF1">
    <property type="entry name" value="DASH COMPLEX SUBUNIT ASK1"/>
    <property type="match status" value="1"/>
</dbReference>
<evidence type="ECO:0000256" key="13">
    <source>
        <dbReference type="ARBA" id="ARBA00022829"/>
    </source>
</evidence>
<feature type="compositionally biased region" description="Basic and acidic residues" evidence="20">
    <location>
        <begin position="124"/>
        <end position="139"/>
    </location>
</feature>
<feature type="compositionally biased region" description="Polar residues" evidence="20">
    <location>
        <begin position="106"/>
        <end position="123"/>
    </location>
</feature>
<evidence type="ECO:0000256" key="10">
    <source>
        <dbReference type="ARBA" id="ARBA00022701"/>
    </source>
</evidence>
<evidence type="ECO:0000256" key="12">
    <source>
        <dbReference type="ARBA" id="ARBA00022827"/>
    </source>
</evidence>
<proteinExistence type="inferred from homology"/>
<evidence type="ECO:0000256" key="1">
    <source>
        <dbReference type="ARBA" id="ARBA00004123"/>
    </source>
</evidence>
<feature type="domain" description="FAD-binding" evidence="21">
    <location>
        <begin position="512"/>
        <end position="766"/>
    </location>
</feature>
<name>A0A1S9RAN0_PENBI</name>
<evidence type="ECO:0000313" key="23">
    <source>
        <dbReference type="Proteomes" id="UP000190744"/>
    </source>
</evidence>
<evidence type="ECO:0000256" key="5">
    <source>
        <dbReference type="ARBA" id="ARBA00014520"/>
    </source>
</evidence>
<keyword evidence="16" id="KW-0206">Cytoskeleton</keyword>
<keyword evidence="14" id="KW-0995">Kinetochore</keyword>
<reference evidence="23" key="1">
    <citation type="submission" date="2015-09" db="EMBL/GenBank/DDBJ databases">
        <authorList>
            <person name="Fill T.P."/>
            <person name="Baretta J.F."/>
            <person name="de Almeida L.G."/>
            <person name="Rocha M."/>
            <person name="de Souza D.H."/>
            <person name="Malavazi I."/>
            <person name="Cerdeira L.T."/>
            <person name="Hong H."/>
            <person name="Samborskyy M."/>
            <person name="de Vasconcelos A.T."/>
            <person name="Leadlay P."/>
            <person name="Rodrigues-Filho E."/>
        </authorList>
    </citation>
    <scope>NUCLEOTIDE SEQUENCE [LARGE SCALE GENOMIC DNA]</scope>
    <source>
        <strain evidence="23">LaBioMMi 136</strain>
    </source>
</reference>
<evidence type="ECO:0000256" key="14">
    <source>
        <dbReference type="ARBA" id="ARBA00022838"/>
    </source>
</evidence>
<dbReference type="GO" id="GO:0016491">
    <property type="term" value="F:oxidoreductase activity"/>
    <property type="evidence" value="ECO:0007669"/>
    <property type="project" value="UniProtKB-KW"/>
</dbReference>
<evidence type="ECO:0000256" key="11">
    <source>
        <dbReference type="ARBA" id="ARBA00022776"/>
    </source>
</evidence>
<dbReference type="SUPFAM" id="SSF51905">
    <property type="entry name" value="FAD/NAD(P)-binding domain"/>
    <property type="match status" value="1"/>
</dbReference>
<dbReference type="InterPro" id="IPR002938">
    <property type="entry name" value="FAD-bd"/>
</dbReference>
<organism evidence="22 23">
    <name type="scientific">Penicillium brasilianum</name>
    <dbReference type="NCBI Taxonomy" id="104259"/>
    <lineage>
        <taxon>Eukaryota</taxon>
        <taxon>Fungi</taxon>
        <taxon>Dikarya</taxon>
        <taxon>Ascomycota</taxon>
        <taxon>Pezizomycotina</taxon>
        <taxon>Eurotiomycetes</taxon>
        <taxon>Eurotiomycetidae</taxon>
        <taxon>Eurotiales</taxon>
        <taxon>Aspergillaceae</taxon>
        <taxon>Penicillium</taxon>
    </lineage>
</organism>
<keyword evidence="11" id="KW-0498">Mitosis</keyword>
<keyword evidence="13" id="KW-0159">Chromosome partition</keyword>
<dbReference type="PANTHER" id="PTHR28200">
    <property type="entry name" value="DASH COMPLEX SUBUNIT ASK1"/>
    <property type="match status" value="1"/>
</dbReference>
<dbReference type="PRINTS" id="PR00420">
    <property type="entry name" value="RNGMNOXGNASE"/>
</dbReference>
<keyword evidence="10" id="KW-0493">Microtubule</keyword>
<feature type="compositionally biased region" description="Polar residues" evidence="20">
    <location>
        <begin position="191"/>
        <end position="200"/>
    </location>
</feature>
<feature type="region of interest" description="Disordered" evidence="20">
    <location>
        <begin position="82"/>
        <end position="243"/>
    </location>
</feature>
<dbReference type="InterPro" id="IPR036188">
    <property type="entry name" value="FAD/NAD-bd_sf"/>
</dbReference>
<accession>A0A1S9RAN0</accession>
<dbReference type="AlphaFoldDB" id="A0A1S9RAN0"/>
<keyword evidence="18" id="KW-0131">Cell cycle</keyword>
<dbReference type="Gene3D" id="3.50.50.60">
    <property type="entry name" value="FAD/NAD(P)-binding domain"/>
    <property type="match status" value="1"/>
</dbReference>
<dbReference type="GO" id="GO:0044732">
    <property type="term" value="C:mitotic spindle pole body"/>
    <property type="evidence" value="ECO:0007669"/>
    <property type="project" value="TreeGrafter"/>
</dbReference>
<keyword evidence="9" id="KW-0285">Flavoprotein</keyword>
<evidence type="ECO:0000256" key="20">
    <source>
        <dbReference type="SAM" id="MobiDB-lite"/>
    </source>
</evidence>
<evidence type="ECO:0000256" key="9">
    <source>
        <dbReference type="ARBA" id="ARBA00022630"/>
    </source>
</evidence>
<dbReference type="EMBL" id="LJBN01000218">
    <property type="protein sequence ID" value="OOQ82456.1"/>
    <property type="molecule type" value="Genomic_DNA"/>
</dbReference>
<keyword evidence="19" id="KW-0137">Centromere</keyword>
<evidence type="ECO:0000256" key="8">
    <source>
        <dbReference type="ARBA" id="ARBA00022618"/>
    </source>
</evidence>
<comment type="caution">
    <text evidence="22">The sequence shown here is derived from an EMBL/GenBank/DDBJ whole genome shotgun (WGS) entry which is preliminary data.</text>
</comment>
<evidence type="ECO:0000256" key="7">
    <source>
        <dbReference type="ARBA" id="ARBA00022490"/>
    </source>
</evidence>
<dbReference type="Pfam" id="PF08655">
    <property type="entry name" value="DASH_Ask1"/>
    <property type="match status" value="1"/>
</dbReference>
<dbReference type="GO" id="GO:0051301">
    <property type="term" value="P:cell division"/>
    <property type="evidence" value="ECO:0007669"/>
    <property type="project" value="UniProtKB-KW"/>
</dbReference>
<evidence type="ECO:0000256" key="3">
    <source>
        <dbReference type="ARBA" id="ARBA00004629"/>
    </source>
</evidence>
<keyword evidence="6" id="KW-0158">Chromosome</keyword>
<comment type="similarity">
    <text evidence="4">Belongs to the DASH complex ASK1 family.</text>
</comment>
<dbReference type="GO" id="GO:0072686">
    <property type="term" value="C:mitotic spindle"/>
    <property type="evidence" value="ECO:0007669"/>
    <property type="project" value="InterPro"/>
</dbReference>
<dbReference type="Proteomes" id="UP000190744">
    <property type="component" value="Unassembled WGS sequence"/>
</dbReference>
<evidence type="ECO:0000256" key="2">
    <source>
        <dbReference type="ARBA" id="ARBA00004186"/>
    </source>
</evidence>
<evidence type="ECO:0000256" key="16">
    <source>
        <dbReference type="ARBA" id="ARBA00023212"/>
    </source>
</evidence>
<evidence type="ECO:0000256" key="18">
    <source>
        <dbReference type="ARBA" id="ARBA00023306"/>
    </source>
</evidence>
<dbReference type="GO" id="GO:0005874">
    <property type="term" value="C:microtubule"/>
    <property type="evidence" value="ECO:0007669"/>
    <property type="project" value="UniProtKB-KW"/>
</dbReference>
<comment type="subcellular location">
    <subcellularLocation>
        <location evidence="3">Chromosome</location>
        <location evidence="3">Centromere</location>
        <location evidence="3">Kinetochore</location>
    </subcellularLocation>
    <subcellularLocation>
        <location evidence="2">Cytoplasm</location>
        <location evidence="2">Cytoskeleton</location>
        <location evidence="2">Spindle</location>
    </subcellularLocation>
    <subcellularLocation>
        <location evidence="1">Nucleus</location>
    </subcellularLocation>
</comment>
<evidence type="ECO:0000313" key="22">
    <source>
        <dbReference type="EMBL" id="OOQ82456.1"/>
    </source>
</evidence>
<gene>
    <name evidence="22" type="ORF">PEBR_38850</name>
</gene>
<evidence type="ECO:0000256" key="4">
    <source>
        <dbReference type="ARBA" id="ARBA00010731"/>
    </source>
</evidence>
<keyword evidence="12" id="KW-0274">FAD</keyword>
<dbReference type="Pfam" id="PF01494">
    <property type="entry name" value="FAD_binding_3"/>
    <property type="match status" value="1"/>
</dbReference>
<keyword evidence="7" id="KW-0963">Cytoplasm</keyword>
<evidence type="ECO:0000256" key="17">
    <source>
        <dbReference type="ARBA" id="ARBA00023242"/>
    </source>
</evidence>